<comment type="caution">
    <text evidence="1">The sequence shown here is derived from an EMBL/GenBank/DDBJ whole genome shotgun (WGS) entry which is preliminary data.</text>
</comment>
<keyword evidence="2" id="KW-1185">Reference proteome</keyword>
<dbReference type="SUPFAM" id="SSF48452">
    <property type="entry name" value="TPR-like"/>
    <property type="match status" value="1"/>
</dbReference>
<reference evidence="1 2" key="1">
    <citation type="submission" date="2013-07" db="EMBL/GenBank/DDBJ databases">
        <title>Comparative Genomic and Metabolomic Analysis of Twelve Strains of Pseudoalteromonas luteoviolacea.</title>
        <authorList>
            <person name="Vynne N.G."/>
            <person name="Mansson M."/>
            <person name="Gram L."/>
        </authorList>
    </citation>
    <scope>NUCLEOTIDE SEQUENCE [LARGE SCALE GENOMIC DNA]</scope>
    <source>
        <strain evidence="1 2">DSM 6061</strain>
    </source>
</reference>
<dbReference type="STRING" id="43657.S4054249_02975"/>
<dbReference type="Proteomes" id="UP000076643">
    <property type="component" value="Unassembled WGS sequence"/>
</dbReference>
<evidence type="ECO:0000313" key="2">
    <source>
        <dbReference type="Proteomes" id="UP000076643"/>
    </source>
</evidence>
<dbReference type="InterPro" id="IPR011990">
    <property type="entry name" value="TPR-like_helical_dom_sf"/>
</dbReference>
<gene>
    <name evidence="1" type="ORF">N475_24385</name>
</gene>
<dbReference type="PATRIC" id="fig|1365250.3.peg.4883"/>
<dbReference type="AlphaFoldDB" id="A0A166UH83"/>
<name>A0A166UH83_9GAMM</name>
<organism evidence="1 2">
    <name type="scientific">Pseudoalteromonas luteoviolacea DSM 6061</name>
    <dbReference type="NCBI Taxonomy" id="1365250"/>
    <lineage>
        <taxon>Bacteria</taxon>
        <taxon>Pseudomonadati</taxon>
        <taxon>Pseudomonadota</taxon>
        <taxon>Gammaproteobacteria</taxon>
        <taxon>Alteromonadales</taxon>
        <taxon>Pseudoalteromonadaceae</taxon>
        <taxon>Pseudoalteromonas</taxon>
    </lineage>
</organism>
<evidence type="ECO:0008006" key="3">
    <source>
        <dbReference type="Google" id="ProtNLM"/>
    </source>
</evidence>
<sequence length="341" mass="39171">MRLAEFILLLGLICDSVFAVTVDEKIKEAEDYLRIDPSRSLTILKTIPHIQSLTDTQQVRWHIAAMRASVPTGDMKLLIDSLEVVFHHQSHPYFVDKLVSIASGTGIWLRKHDYLYDAQLSFECSYKYAINDRQRLTLTNSLALLARQLNDLEKAKALYVKAKKMARLADRKNLLAIIENNQGMIALEEGNIALAEQHFRGALAGYQNIDKRSGQISAGVNLLFVFVIQQQWVNFQRLYQPTETLAQAFPNVAKQSLLLWLNTRFKHMQGNPLNTKEKAQLLLAYQQLDDDRIRALVSLHLASYMDLDLPPVSSPKRVRFNRPWFENVKRCNWESEGFSKE</sequence>
<protein>
    <recommendedName>
        <fullName evidence="3">MalT-like TPR region domain-containing protein</fullName>
    </recommendedName>
</protein>
<dbReference type="RefSeq" id="WP_081215898.1">
    <property type="nucleotide sequence ID" value="NZ_AQHB01000039.1"/>
</dbReference>
<dbReference type="Gene3D" id="1.25.40.10">
    <property type="entry name" value="Tetratricopeptide repeat domain"/>
    <property type="match status" value="1"/>
</dbReference>
<proteinExistence type="predicted"/>
<dbReference type="EMBL" id="AUYB01000148">
    <property type="protein sequence ID" value="KZN30667.1"/>
    <property type="molecule type" value="Genomic_DNA"/>
</dbReference>
<evidence type="ECO:0000313" key="1">
    <source>
        <dbReference type="EMBL" id="KZN30667.1"/>
    </source>
</evidence>
<accession>A0A166UH83</accession>